<dbReference type="EMBL" id="CP118246">
    <property type="protein sequence ID" value="WDR01787.1"/>
    <property type="molecule type" value="Genomic_DNA"/>
</dbReference>
<evidence type="ECO:0000256" key="4">
    <source>
        <dbReference type="ARBA" id="ARBA00022932"/>
    </source>
</evidence>
<dbReference type="Gene3D" id="3.40.50.300">
    <property type="entry name" value="P-loop containing nucleotide triphosphate hydrolases"/>
    <property type="match status" value="1"/>
</dbReference>
<sequence length="207" mass="22747">MGALKAHEVARFLARPRTDLGIFLVYGPDAGLVRETSRALANYFADKATPDGNVITLDGSEIDADPSLLAVEAKTISLFGDKRVIRIRGNGKSLVTTLKEVAVDLGDATILVESGNLTPKDALRAFVEGHQAGLALPCYPDNDEALNILFRDTFAQHGIRIESDVIQLLRENLGNDREITRRETREIDLICRRHQGNHSRTGAYALR</sequence>
<keyword evidence="7" id="KW-1185">Reference proteome</keyword>
<evidence type="ECO:0000256" key="3">
    <source>
        <dbReference type="ARBA" id="ARBA00022705"/>
    </source>
</evidence>
<reference evidence="6 7" key="1">
    <citation type="submission" date="2023-02" db="EMBL/GenBank/DDBJ databases">
        <title>Devosia algicola sp. nov., isolated from the phycosphere of marine algae.</title>
        <authorList>
            <person name="Kim J.M."/>
            <person name="Lee J.K."/>
            <person name="Choi B.J."/>
            <person name="Bayburt H."/>
            <person name="Jeon C.O."/>
        </authorList>
    </citation>
    <scope>NUCLEOTIDE SEQUENCE [LARGE SCALE GENOMIC DNA]</scope>
    <source>
        <strain evidence="6 7">G20-9</strain>
    </source>
</reference>
<dbReference type="SUPFAM" id="SSF52540">
    <property type="entry name" value="P-loop containing nucleoside triphosphate hydrolases"/>
    <property type="match status" value="1"/>
</dbReference>
<protein>
    <recommendedName>
        <fullName evidence="5">DNA polymerase III delta N-terminal domain-containing protein</fullName>
    </recommendedName>
</protein>
<dbReference type="Pfam" id="PF06144">
    <property type="entry name" value="DNA_pol3_delta"/>
    <property type="match status" value="1"/>
</dbReference>
<keyword evidence="4" id="KW-0239">DNA-directed DNA polymerase</keyword>
<evidence type="ECO:0000313" key="7">
    <source>
        <dbReference type="Proteomes" id="UP001220530"/>
    </source>
</evidence>
<proteinExistence type="predicted"/>
<evidence type="ECO:0000256" key="2">
    <source>
        <dbReference type="ARBA" id="ARBA00022695"/>
    </source>
</evidence>
<dbReference type="InterPro" id="IPR005790">
    <property type="entry name" value="DNA_polIII_delta"/>
</dbReference>
<dbReference type="RefSeq" id="WP_282218197.1">
    <property type="nucleotide sequence ID" value="NZ_CP118246.1"/>
</dbReference>
<gene>
    <name evidence="6" type="ORF">PSQ19_13775</name>
</gene>
<organism evidence="6 7">
    <name type="scientific">Devosia algicola</name>
    <dbReference type="NCBI Taxonomy" id="3026418"/>
    <lineage>
        <taxon>Bacteria</taxon>
        <taxon>Pseudomonadati</taxon>
        <taxon>Pseudomonadota</taxon>
        <taxon>Alphaproteobacteria</taxon>
        <taxon>Hyphomicrobiales</taxon>
        <taxon>Devosiaceae</taxon>
        <taxon>Devosia</taxon>
    </lineage>
</organism>
<keyword evidence="1" id="KW-0808">Transferase</keyword>
<dbReference type="PANTHER" id="PTHR34388:SF1">
    <property type="entry name" value="DNA POLYMERASE III SUBUNIT DELTA"/>
    <property type="match status" value="1"/>
</dbReference>
<keyword evidence="3" id="KW-0235">DNA replication</keyword>
<keyword evidence="2" id="KW-0548">Nucleotidyltransferase</keyword>
<feature type="domain" description="DNA polymerase III delta N-terminal" evidence="5">
    <location>
        <begin position="24"/>
        <end position="87"/>
    </location>
</feature>
<evidence type="ECO:0000313" key="6">
    <source>
        <dbReference type="EMBL" id="WDR01787.1"/>
    </source>
</evidence>
<name>A0ABY7YKS1_9HYPH</name>
<dbReference type="Proteomes" id="UP001220530">
    <property type="component" value="Chromosome"/>
</dbReference>
<dbReference type="PANTHER" id="PTHR34388">
    <property type="entry name" value="DNA POLYMERASE III SUBUNIT DELTA"/>
    <property type="match status" value="1"/>
</dbReference>
<accession>A0ABY7YKS1</accession>
<dbReference type="InterPro" id="IPR027417">
    <property type="entry name" value="P-loop_NTPase"/>
</dbReference>
<dbReference type="InterPro" id="IPR010372">
    <property type="entry name" value="DNA_pol3_delta_N"/>
</dbReference>
<evidence type="ECO:0000256" key="1">
    <source>
        <dbReference type="ARBA" id="ARBA00022679"/>
    </source>
</evidence>
<evidence type="ECO:0000259" key="5">
    <source>
        <dbReference type="Pfam" id="PF06144"/>
    </source>
</evidence>